<organism evidence="2 3">
    <name type="scientific">Streptomyces xiamenensis</name>
    <dbReference type="NCBI Taxonomy" id="408015"/>
    <lineage>
        <taxon>Bacteria</taxon>
        <taxon>Bacillati</taxon>
        <taxon>Actinomycetota</taxon>
        <taxon>Actinomycetes</taxon>
        <taxon>Kitasatosporales</taxon>
        <taxon>Streptomycetaceae</taxon>
        <taxon>Streptomyces</taxon>
    </lineage>
</organism>
<keyword evidence="1" id="KW-0472">Membrane</keyword>
<proteinExistence type="predicted"/>
<dbReference type="HOGENOM" id="CLU_3333818_0_0_11"/>
<keyword evidence="1" id="KW-1133">Transmembrane helix</keyword>
<protein>
    <submittedName>
        <fullName evidence="2">Uncharacterized protein</fullName>
    </submittedName>
</protein>
<dbReference type="Proteomes" id="UP000034034">
    <property type="component" value="Chromosome"/>
</dbReference>
<keyword evidence="1" id="KW-0812">Transmembrane</keyword>
<gene>
    <name evidence="2" type="ORF">SXIM_29140</name>
</gene>
<reference evidence="2" key="1">
    <citation type="submission" date="2019-08" db="EMBL/GenBank/DDBJ databases">
        <title>Complete genome sequence of a mangrove-derived Streptomyces xiamenensis.</title>
        <authorList>
            <person name="Xu J."/>
        </authorList>
    </citation>
    <scope>NUCLEOTIDE SEQUENCE</scope>
    <source>
        <strain evidence="2">318</strain>
    </source>
</reference>
<dbReference type="AlphaFoldDB" id="A0A0F7FVK8"/>
<keyword evidence="3" id="KW-1185">Reference proteome</keyword>
<evidence type="ECO:0000313" key="3">
    <source>
        <dbReference type="Proteomes" id="UP000034034"/>
    </source>
</evidence>
<sequence>MTTATLIVFAISIGTVAWIAWRGFRAEDARREAEERDR</sequence>
<name>A0A0F7FVK8_9ACTN</name>
<evidence type="ECO:0000313" key="2">
    <source>
        <dbReference type="EMBL" id="AKG44298.1"/>
    </source>
</evidence>
<accession>A0A0F7FVK8</accession>
<dbReference type="PATRIC" id="fig|408015.6.peg.2949"/>
<dbReference type="EMBL" id="CP009922">
    <property type="protein sequence ID" value="AKG44298.1"/>
    <property type="molecule type" value="Genomic_DNA"/>
</dbReference>
<feature type="transmembrane region" description="Helical" evidence="1">
    <location>
        <begin position="6"/>
        <end position="24"/>
    </location>
</feature>
<evidence type="ECO:0000256" key="1">
    <source>
        <dbReference type="SAM" id="Phobius"/>
    </source>
</evidence>
<dbReference type="KEGG" id="sxi:SXIM_29140"/>
<dbReference type="STRING" id="408015.SXIM_29140"/>